<dbReference type="Gene3D" id="3.40.309.10">
    <property type="entry name" value="Aldehyde Dehydrogenase, Chain A, domain 2"/>
    <property type="match status" value="1"/>
</dbReference>
<evidence type="ECO:0000313" key="4">
    <source>
        <dbReference type="Proteomes" id="UP000063234"/>
    </source>
</evidence>
<dbReference type="Gene3D" id="3.40.605.10">
    <property type="entry name" value="Aldehyde Dehydrogenase, Chain A, domain 1"/>
    <property type="match status" value="1"/>
</dbReference>
<evidence type="ECO:0000256" key="1">
    <source>
        <dbReference type="ARBA" id="ARBA00023002"/>
    </source>
</evidence>
<name>A0A0S3QU83_THET7</name>
<organism evidence="3 4">
    <name type="scientific">Thermosulfidibacter takaii (strain DSM 17441 / JCM 13301 / NBRC 103674 / ABI70S6)</name>
    <dbReference type="NCBI Taxonomy" id="1298851"/>
    <lineage>
        <taxon>Bacteria</taxon>
        <taxon>Pseudomonadati</taxon>
        <taxon>Thermosulfidibacterota</taxon>
        <taxon>Thermosulfidibacteria</taxon>
        <taxon>Thermosulfidibacterales</taxon>
        <taxon>Thermosulfidibacteraceae</taxon>
    </lineage>
</organism>
<dbReference type="OrthoDB" id="9762913at2"/>
<dbReference type="Proteomes" id="UP000063234">
    <property type="component" value="Chromosome"/>
</dbReference>
<proteinExistence type="predicted"/>
<dbReference type="Pfam" id="PF00171">
    <property type="entry name" value="Aldedh"/>
    <property type="match status" value="1"/>
</dbReference>
<protein>
    <submittedName>
        <fullName evidence="3">Aldehyde dehydrogenase</fullName>
    </submittedName>
</protein>
<evidence type="ECO:0000259" key="2">
    <source>
        <dbReference type="Pfam" id="PF00171"/>
    </source>
</evidence>
<dbReference type="RefSeq" id="WP_068549873.1">
    <property type="nucleotide sequence ID" value="NZ_AP013035.1"/>
</dbReference>
<keyword evidence="1" id="KW-0560">Oxidoreductase</keyword>
<dbReference type="InterPro" id="IPR016162">
    <property type="entry name" value="Ald_DH_N"/>
</dbReference>
<dbReference type="InterPro" id="IPR016163">
    <property type="entry name" value="Ald_DH_C"/>
</dbReference>
<dbReference type="SUPFAM" id="SSF53720">
    <property type="entry name" value="ALDH-like"/>
    <property type="match status" value="1"/>
</dbReference>
<reference evidence="4" key="1">
    <citation type="journal article" date="2018" name="Science">
        <title>A primordial and reversible TCA cycle in a facultatively chemolithoautotrophic thermophile.</title>
        <authorList>
            <person name="Nunoura T."/>
            <person name="Chikaraishi Y."/>
            <person name="Izaki R."/>
            <person name="Suwa T."/>
            <person name="Sato T."/>
            <person name="Harada T."/>
            <person name="Mori K."/>
            <person name="Kato Y."/>
            <person name="Miyazaki M."/>
            <person name="Shimamura S."/>
            <person name="Yanagawa K."/>
            <person name="Shuto A."/>
            <person name="Ohkouchi N."/>
            <person name="Fujita N."/>
            <person name="Takaki Y."/>
            <person name="Atomi H."/>
            <person name="Takai K."/>
        </authorList>
    </citation>
    <scope>NUCLEOTIDE SEQUENCE [LARGE SCALE GENOMIC DNA]</scope>
    <source>
        <strain evidence="4">DSM 17441 / JCM 13301 / NBRC 103674 / ABI70S6</strain>
    </source>
</reference>
<feature type="domain" description="Aldehyde dehydrogenase" evidence="2">
    <location>
        <begin position="1"/>
        <end position="365"/>
    </location>
</feature>
<gene>
    <name evidence="3" type="ORF">TST_1088</name>
</gene>
<dbReference type="STRING" id="1298851.TST_1088"/>
<dbReference type="EMBL" id="AP013035">
    <property type="protein sequence ID" value="BAT71882.1"/>
    <property type="molecule type" value="Genomic_DNA"/>
</dbReference>
<keyword evidence="4" id="KW-1185">Reference proteome</keyword>
<dbReference type="InterPro" id="IPR016161">
    <property type="entry name" value="Ald_DH/histidinol_DH"/>
</dbReference>
<dbReference type="PANTHER" id="PTHR11699">
    <property type="entry name" value="ALDEHYDE DEHYDROGENASE-RELATED"/>
    <property type="match status" value="1"/>
</dbReference>
<accession>A0A0S3QU83</accession>
<dbReference type="GO" id="GO:0016620">
    <property type="term" value="F:oxidoreductase activity, acting on the aldehyde or oxo group of donors, NAD or NADP as acceptor"/>
    <property type="evidence" value="ECO:0007669"/>
    <property type="project" value="InterPro"/>
</dbReference>
<dbReference type="KEGG" id="ttk:TST_1088"/>
<dbReference type="InterPro" id="IPR015590">
    <property type="entry name" value="Aldehyde_DH_dom"/>
</dbReference>
<dbReference type="AlphaFoldDB" id="A0A0S3QU83"/>
<sequence length="392" mass="44543">MEISKRVKLLRTVGERIERRKEDIVRGFAEDIGVAVKIGSAEVDMTVDYLKTMDEEVPWVEGRKPYGVVGGVLPYDASTMMFARLAGSAVLGSNRAYVSFSSLTPSTKEILLEELKDFKDWIRINEGSDNREFSKRCCDDPDVRLFYISGGDEVGRLFAQRIHCFDKIIFAGPSGMPPCIVWDGYDVEKAARFVAKRAFLNGGQYCTTIKRVYVKKDLMDDFMHYLLEGVDRIKVGDPLDPEVDYGPIKAKRTRVLIDRALKKVKGKRIRGRVEGEWITPIVILAEEIPDLELFGPLLAVQFVETEDEAFDRALDTRFRHIVYIFGDISERNRKRILDGFGMVHFNPEFTFLPLRGPYGGKMDAGWVLEKVDGEVVKKDGPIIYCVEMTRPA</sequence>
<evidence type="ECO:0000313" key="3">
    <source>
        <dbReference type="EMBL" id="BAT71882.1"/>
    </source>
</evidence>